<feature type="chain" id="PRO_5015725525" description="Cadherin domain-containing protein" evidence="3">
    <location>
        <begin position="19"/>
        <end position="775"/>
    </location>
</feature>
<evidence type="ECO:0000313" key="4">
    <source>
        <dbReference type="EMBL" id="PVD18768.1"/>
    </source>
</evidence>
<feature type="compositionally biased region" description="Polar residues" evidence="1">
    <location>
        <begin position="72"/>
        <end position="103"/>
    </location>
</feature>
<keyword evidence="3" id="KW-0732">Signal</keyword>
<keyword evidence="2" id="KW-1133">Transmembrane helix</keyword>
<accession>A0A2T7NC73</accession>
<feature type="signal peptide" evidence="3">
    <location>
        <begin position="1"/>
        <end position="18"/>
    </location>
</feature>
<feature type="region of interest" description="Disordered" evidence="1">
    <location>
        <begin position="295"/>
        <end position="322"/>
    </location>
</feature>
<evidence type="ECO:0000313" key="5">
    <source>
        <dbReference type="Proteomes" id="UP000245119"/>
    </source>
</evidence>
<dbReference type="EMBL" id="PZQS01000014">
    <property type="protein sequence ID" value="PVD18768.1"/>
    <property type="molecule type" value="Genomic_DNA"/>
</dbReference>
<reference evidence="4 5" key="1">
    <citation type="submission" date="2018-04" db="EMBL/GenBank/DDBJ databases">
        <title>The genome of golden apple snail Pomacea canaliculata provides insight into stress tolerance and invasive adaptation.</title>
        <authorList>
            <person name="Liu C."/>
            <person name="Liu B."/>
            <person name="Ren Y."/>
            <person name="Zhang Y."/>
            <person name="Wang H."/>
            <person name="Li S."/>
            <person name="Jiang F."/>
            <person name="Yin L."/>
            <person name="Zhang G."/>
            <person name="Qian W."/>
            <person name="Fan W."/>
        </authorList>
    </citation>
    <scope>NUCLEOTIDE SEQUENCE [LARGE SCALE GENOMIC DNA]</scope>
    <source>
        <strain evidence="4">SZHN2017</strain>
        <tissue evidence="4">Muscle</tissue>
    </source>
</reference>
<sequence>MNCACLVITWLLCQTVNGRRLREDSVLTMKIGQTSREPPNAKSKTFSEDKATRLSQEKLIDTRNLPHEKTEGLSTATQTQSVLDGFSSPNIASSKQTGKSESPPSALPERRPLVAPPLDSRWIRPTTVVLPKHKGSSSRLDSLPKNRAKFTETKALTTPPRKQMKDELKIELKVFEFPSIKLQSRTWLQDALGKSSPLLQDIFSTTWKNILSPPQEEMRIFDGWESGASKANARSFDSVFFPEDLGNERRILDKVLNNPKPEPDFIKSFFRFKAASKQDNDLLPSLGEATESVQTNLSRSHGSGAHGGWVPKSRRRTTSQQEHYKIKPDISSVGDIVQILNNEQPAEKMFTGSDTSLDRSDTLEQLINLPEKIFKNTFAVLEDEEQKPNTSNIFPVWSFQGYLDDKFRSREESEKNVDQTVFDRLNALLEGKLISQMFGQEESRSSAESQQNRLRHRHPRSVPSHSMPQDDKIVVYVPLGLPVGQKLLDPTHAMKEAHTDTTVYSVVPDLSVVKVNERGELFLNGTGDVGAVYDFVIRAVQGTGSEPETRHEQQVLLHFQDNDDVVVRYDNEAQVYRRPGAYVMRVKVLTVIQDRCIEIVEPAMRDLFLAEPDGTVLVRANEEQLDKDFYHFHLLIKNRVDETILAKLPIVVYFLDEEASVDIKLEVVAKSQRFLLVGLLILMSIVIVAIAGALLFKRLKLGKESNRYSTAYGGAVDSIKSSNINDRGTASTGTNSKTLQADVATTERKNSSKPFIDDEHCYEEVNSPDKKMLIV</sequence>
<keyword evidence="5" id="KW-1185">Reference proteome</keyword>
<feature type="transmembrane region" description="Helical" evidence="2">
    <location>
        <begin position="674"/>
        <end position="696"/>
    </location>
</feature>
<organism evidence="4 5">
    <name type="scientific">Pomacea canaliculata</name>
    <name type="common">Golden apple snail</name>
    <dbReference type="NCBI Taxonomy" id="400727"/>
    <lineage>
        <taxon>Eukaryota</taxon>
        <taxon>Metazoa</taxon>
        <taxon>Spiralia</taxon>
        <taxon>Lophotrochozoa</taxon>
        <taxon>Mollusca</taxon>
        <taxon>Gastropoda</taxon>
        <taxon>Caenogastropoda</taxon>
        <taxon>Architaenioglossa</taxon>
        <taxon>Ampullarioidea</taxon>
        <taxon>Ampullariidae</taxon>
        <taxon>Pomacea</taxon>
    </lineage>
</organism>
<keyword evidence="2" id="KW-0812">Transmembrane</keyword>
<gene>
    <name evidence="4" type="ORF">C0Q70_21320</name>
</gene>
<proteinExistence type="predicted"/>
<dbReference type="Proteomes" id="UP000245119">
    <property type="component" value="Linkage Group LG14"/>
</dbReference>
<dbReference type="AlphaFoldDB" id="A0A2T7NC73"/>
<evidence type="ECO:0000256" key="2">
    <source>
        <dbReference type="SAM" id="Phobius"/>
    </source>
</evidence>
<evidence type="ECO:0008006" key="6">
    <source>
        <dbReference type="Google" id="ProtNLM"/>
    </source>
</evidence>
<name>A0A2T7NC73_POMCA</name>
<feature type="region of interest" description="Disordered" evidence="1">
    <location>
        <begin position="32"/>
        <end position="118"/>
    </location>
</feature>
<evidence type="ECO:0000256" key="3">
    <source>
        <dbReference type="SAM" id="SignalP"/>
    </source>
</evidence>
<keyword evidence="2" id="KW-0472">Membrane</keyword>
<evidence type="ECO:0000256" key="1">
    <source>
        <dbReference type="SAM" id="MobiDB-lite"/>
    </source>
</evidence>
<feature type="region of interest" description="Disordered" evidence="1">
    <location>
        <begin position="439"/>
        <end position="468"/>
    </location>
</feature>
<comment type="caution">
    <text evidence="4">The sequence shown here is derived from an EMBL/GenBank/DDBJ whole genome shotgun (WGS) entry which is preliminary data.</text>
</comment>
<feature type="compositionally biased region" description="Basic and acidic residues" evidence="1">
    <location>
        <begin position="45"/>
        <end position="71"/>
    </location>
</feature>
<protein>
    <recommendedName>
        <fullName evidence="6">Cadherin domain-containing protein</fullName>
    </recommendedName>
</protein>